<protein>
    <recommendedName>
        <fullName evidence="3 7">Dihydrofolate reductase</fullName>
        <ecNumber evidence="3 7">1.5.1.3</ecNumber>
    </recommendedName>
</protein>
<evidence type="ECO:0000256" key="4">
    <source>
        <dbReference type="ARBA" id="ARBA00022563"/>
    </source>
</evidence>
<dbReference type="GO" id="GO:0046655">
    <property type="term" value="P:folic acid metabolic process"/>
    <property type="evidence" value="ECO:0007669"/>
    <property type="project" value="TreeGrafter"/>
</dbReference>
<evidence type="ECO:0000313" key="10">
    <source>
        <dbReference type="EMBL" id="MDR6892486.1"/>
    </source>
</evidence>
<dbReference type="GO" id="GO:0006730">
    <property type="term" value="P:one-carbon metabolic process"/>
    <property type="evidence" value="ECO:0007669"/>
    <property type="project" value="UniProtKB-KW"/>
</dbReference>
<dbReference type="SUPFAM" id="SSF53597">
    <property type="entry name" value="Dihydrofolate reductase-like"/>
    <property type="match status" value="1"/>
</dbReference>
<evidence type="ECO:0000259" key="9">
    <source>
        <dbReference type="PROSITE" id="PS51330"/>
    </source>
</evidence>
<dbReference type="PRINTS" id="PR00070">
    <property type="entry name" value="DHFR"/>
</dbReference>
<comment type="pathway">
    <text evidence="1 7">Cofactor biosynthesis; tetrahydrofolate biosynthesis; 5,6,7,8-tetrahydrofolate from 7,8-dihydrofolate: step 1/1.</text>
</comment>
<dbReference type="PROSITE" id="PS51330">
    <property type="entry name" value="DHFR_2"/>
    <property type="match status" value="1"/>
</dbReference>
<dbReference type="Proteomes" id="UP001247307">
    <property type="component" value="Unassembled WGS sequence"/>
</dbReference>
<keyword evidence="6 7" id="KW-0560">Oxidoreductase</keyword>
<evidence type="ECO:0000256" key="2">
    <source>
        <dbReference type="ARBA" id="ARBA00009539"/>
    </source>
</evidence>
<dbReference type="Pfam" id="PF00186">
    <property type="entry name" value="DHFR_1"/>
    <property type="match status" value="1"/>
</dbReference>
<comment type="similarity">
    <text evidence="2 7 8">Belongs to the dihydrofolate reductase family.</text>
</comment>
<keyword evidence="5 7" id="KW-0521">NADP</keyword>
<dbReference type="AlphaFoldDB" id="A0AAE3YIQ6"/>
<feature type="domain" description="DHFR" evidence="9">
    <location>
        <begin position="24"/>
        <end position="189"/>
    </location>
</feature>
<dbReference type="GO" id="GO:0050661">
    <property type="term" value="F:NADP binding"/>
    <property type="evidence" value="ECO:0007669"/>
    <property type="project" value="InterPro"/>
</dbReference>
<dbReference type="CDD" id="cd00209">
    <property type="entry name" value="DHFR"/>
    <property type="match status" value="1"/>
</dbReference>
<dbReference type="EMBL" id="JAVDUI010000001">
    <property type="protein sequence ID" value="MDR6892486.1"/>
    <property type="molecule type" value="Genomic_DNA"/>
</dbReference>
<name>A0AAE3YIQ6_9MICC</name>
<dbReference type="RefSeq" id="WP_309851569.1">
    <property type="nucleotide sequence ID" value="NZ_BAAAIU010000020.1"/>
</dbReference>
<evidence type="ECO:0000256" key="1">
    <source>
        <dbReference type="ARBA" id="ARBA00004903"/>
    </source>
</evidence>
<dbReference type="PROSITE" id="PS00075">
    <property type="entry name" value="DHFR_1"/>
    <property type="match status" value="1"/>
</dbReference>
<comment type="function">
    <text evidence="7">Key enzyme in folate metabolism. Catalyzes an essential reaction for de novo glycine and purine synthesis, and for DNA precursor synthesis.</text>
</comment>
<dbReference type="GO" id="GO:0004146">
    <property type="term" value="F:dihydrofolate reductase activity"/>
    <property type="evidence" value="ECO:0007669"/>
    <property type="project" value="UniProtKB-EC"/>
</dbReference>
<evidence type="ECO:0000256" key="6">
    <source>
        <dbReference type="ARBA" id="ARBA00023002"/>
    </source>
</evidence>
<dbReference type="GO" id="GO:0046452">
    <property type="term" value="P:dihydrofolate metabolic process"/>
    <property type="evidence" value="ECO:0007669"/>
    <property type="project" value="TreeGrafter"/>
</dbReference>
<keyword evidence="11" id="KW-1185">Reference proteome</keyword>
<evidence type="ECO:0000256" key="7">
    <source>
        <dbReference type="PIRNR" id="PIRNR000194"/>
    </source>
</evidence>
<accession>A0AAE3YIQ6</accession>
<keyword evidence="4 7" id="KW-0554">One-carbon metabolism</keyword>
<evidence type="ECO:0000256" key="8">
    <source>
        <dbReference type="RuleBase" id="RU004474"/>
    </source>
</evidence>
<dbReference type="GO" id="GO:0046654">
    <property type="term" value="P:tetrahydrofolate biosynthetic process"/>
    <property type="evidence" value="ECO:0007669"/>
    <property type="project" value="InterPro"/>
</dbReference>
<sequence>MRVEHDDAPGGAAPAAGKPASAGRLGLIWAQARKGVIGNEGGMPWRVPEDMRHFVEQTTGHPVIMGRRTWESIPARYRPFADRTNIVITRTAGFEADGAVVVGSLEEALEEASRAPGAELTWVVGGGQVYAEALPRADLAVVTELDLDTEGDTVAPELGPEWRAVSAEPAEGWHESTSGIPYRILTHERRS</sequence>
<dbReference type="InterPro" id="IPR012259">
    <property type="entry name" value="DHFR"/>
</dbReference>
<evidence type="ECO:0000256" key="3">
    <source>
        <dbReference type="ARBA" id="ARBA00012856"/>
    </source>
</evidence>
<gene>
    <name evidence="10" type="ORF">J2S35_001426</name>
</gene>
<dbReference type="PANTHER" id="PTHR48069">
    <property type="entry name" value="DIHYDROFOLATE REDUCTASE"/>
    <property type="match status" value="1"/>
</dbReference>
<dbReference type="PANTHER" id="PTHR48069:SF3">
    <property type="entry name" value="DIHYDROFOLATE REDUCTASE"/>
    <property type="match status" value="1"/>
</dbReference>
<evidence type="ECO:0000256" key="5">
    <source>
        <dbReference type="ARBA" id="ARBA00022857"/>
    </source>
</evidence>
<dbReference type="Gene3D" id="3.40.430.10">
    <property type="entry name" value="Dihydrofolate Reductase, subunit A"/>
    <property type="match status" value="1"/>
</dbReference>
<organism evidence="10 11">
    <name type="scientific">Falsarthrobacter nasiphocae</name>
    <dbReference type="NCBI Taxonomy" id="189863"/>
    <lineage>
        <taxon>Bacteria</taxon>
        <taxon>Bacillati</taxon>
        <taxon>Actinomycetota</taxon>
        <taxon>Actinomycetes</taxon>
        <taxon>Micrococcales</taxon>
        <taxon>Micrococcaceae</taxon>
        <taxon>Falsarthrobacter</taxon>
    </lineage>
</organism>
<dbReference type="InterPro" id="IPR017925">
    <property type="entry name" value="DHFR_CS"/>
</dbReference>
<comment type="catalytic activity">
    <reaction evidence="7">
        <text>(6S)-5,6,7,8-tetrahydrofolate + NADP(+) = 7,8-dihydrofolate + NADPH + H(+)</text>
        <dbReference type="Rhea" id="RHEA:15009"/>
        <dbReference type="ChEBI" id="CHEBI:15378"/>
        <dbReference type="ChEBI" id="CHEBI:57451"/>
        <dbReference type="ChEBI" id="CHEBI:57453"/>
        <dbReference type="ChEBI" id="CHEBI:57783"/>
        <dbReference type="ChEBI" id="CHEBI:58349"/>
        <dbReference type="EC" id="1.5.1.3"/>
    </reaction>
</comment>
<dbReference type="InterPro" id="IPR024072">
    <property type="entry name" value="DHFR-like_dom_sf"/>
</dbReference>
<proteinExistence type="inferred from homology"/>
<dbReference type="InterPro" id="IPR001796">
    <property type="entry name" value="DHFR_dom"/>
</dbReference>
<evidence type="ECO:0000313" key="11">
    <source>
        <dbReference type="Proteomes" id="UP001247307"/>
    </source>
</evidence>
<dbReference type="GO" id="GO:0005829">
    <property type="term" value="C:cytosol"/>
    <property type="evidence" value="ECO:0007669"/>
    <property type="project" value="TreeGrafter"/>
</dbReference>
<dbReference type="PIRSF" id="PIRSF000194">
    <property type="entry name" value="DHFR"/>
    <property type="match status" value="1"/>
</dbReference>
<comment type="caution">
    <text evidence="10">The sequence shown here is derived from an EMBL/GenBank/DDBJ whole genome shotgun (WGS) entry which is preliminary data.</text>
</comment>
<dbReference type="EC" id="1.5.1.3" evidence="3 7"/>
<reference evidence="10" key="1">
    <citation type="submission" date="2023-07" db="EMBL/GenBank/DDBJ databases">
        <title>Sequencing the genomes of 1000 actinobacteria strains.</title>
        <authorList>
            <person name="Klenk H.-P."/>
        </authorList>
    </citation>
    <scope>NUCLEOTIDE SEQUENCE</scope>
    <source>
        <strain evidence="10">DSM 13988</strain>
    </source>
</reference>